<dbReference type="SUPFAM" id="SSF52540">
    <property type="entry name" value="P-loop containing nucleoside triphosphate hydrolases"/>
    <property type="match status" value="1"/>
</dbReference>
<proteinExistence type="predicted"/>
<evidence type="ECO:0000313" key="2">
    <source>
        <dbReference type="EMBL" id="WNZ23430.1"/>
    </source>
</evidence>
<organism evidence="2">
    <name type="scientific">Leptolyngbya sp. NK1-12</name>
    <dbReference type="NCBI Taxonomy" id="2547451"/>
    <lineage>
        <taxon>Bacteria</taxon>
        <taxon>Bacillati</taxon>
        <taxon>Cyanobacteriota</taxon>
        <taxon>Cyanophyceae</taxon>
        <taxon>Leptolyngbyales</taxon>
        <taxon>Leptolyngbyaceae</taxon>
        <taxon>Leptolyngbya group</taxon>
        <taxon>Leptolyngbya</taxon>
    </lineage>
</organism>
<reference evidence="2" key="1">
    <citation type="submission" date="2020-05" db="EMBL/GenBank/DDBJ databases">
        <authorList>
            <person name="Zhu T."/>
            <person name="Keshari N."/>
            <person name="Lu X."/>
        </authorList>
    </citation>
    <scope>NUCLEOTIDE SEQUENCE</scope>
    <source>
        <strain evidence="2">NK1-12</strain>
    </source>
</reference>
<protein>
    <recommendedName>
        <fullName evidence="1">G domain-containing protein</fullName>
    </recommendedName>
</protein>
<name>A0AA97AFQ1_9CYAN</name>
<dbReference type="InterPro" id="IPR027417">
    <property type="entry name" value="P-loop_NTPase"/>
</dbReference>
<dbReference type="Gene3D" id="3.40.50.300">
    <property type="entry name" value="P-loop containing nucleotide triphosphate hydrolases"/>
    <property type="match status" value="1"/>
</dbReference>
<accession>A0AA97AFQ1</accession>
<dbReference type="InterPro" id="IPR006073">
    <property type="entry name" value="GTP-bd"/>
</dbReference>
<feature type="domain" description="G" evidence="1">
    <location>
        <begin position="91"/>
        <end position="139"/>
    </location>
</feature>
<sequence>MVDLINFQPYLQSIQRHYAEWRTLYTLTEIEGNQSVNSNKNKRTSPFAFDLMVQAVKNKAPETSGQERTENPERQPVLKGLRDSLTEATHVLLIGRPGSGKSTALARLLLEAAQHSQGDIDETTRIPVLVELRYYQASVLDLIREFFKRHTLPLETHQATYCIRRC</sequence>
<dbReference type="AlphaFoldDB" id="A0AA97AFQ1"/>
<evidence type="ECO:0000259" key="1">
    <source>
        <dbReference type="Pfam" id="PF01926"/>
    </source>
</evidence>
<dbReference type="EMBL" id="CP053586">
    <property type="protein sequence ID" value="WNZ23430.1"/>
    <property type="molecule type" value="Genomic_DNA"/>
</dbReference>
<dbReference type="GO" id="GO:0005525">
    <property type="term" value="F:GTP binding"/>
    <property type="evidence" value="ECO:0007669"/>
    <property type="project" value="InterPro"/>
</dbReference>
<gene>
    <name evidence="2" type="ORF">HJG54_11580</name>
</gene>
<dbReference type="Pfam" id="PF01926">
    <property type="entry name" value="MMR_HSR1"/>
    <property type="match status" value="1"/>
</dbReference>
<dbReference type="RefSeq" id="WP_316435096.1">
    <property type="nucleotide sequence ID" value="NZ_CP053586.1"/>
</dbReference>